<dbReference type="PANTHER" id="PTHR42866">
    <property type="entry name" value="3-DEOXY-MANNO-OCTULOSONATE CYTIDYLYLTRANSFERASE"/>
    <property type="match status" value="1"/>
</dbReference>
<dbReference type="GO" id="GO:0009103">
    <property type="term" value="P:lipopolysaccharide biosynthetic process"/>
    <property type="evidence" value="ECO:0007669"/>
    <property type="project" value="UniProtKB-UniRule"/>
</dbReference>
<dbReference type="NCBIfam" id="NF003952">
    <property type="entry name" value="PRK05450.1-5"/>
    <property type="match status" value="1"/>
</dbReference>
<evidence type="ECO:0000256" key="3">
    <source>
        <dbReference type="ARBA" id="ARBA00022985"/>
    </source>
</evidence>
<dbReference type="CDD" id="cd02517">
    <property type="entry name" value="CMP-KDO-Synthetase"/>
    <property type="match status" value="1"/>
</dbReference>
<evidence type="ECO:0000256" key="4">
    <source>
        <dbReference type="HAMAP-Rule" id="MF_00057"/>
    </source>
</evidence>
<protein>
    <recommendedName>
        <fullName evidence="4">3-deoxy-manno-octulosonate cytidylyltransferase</fullName>
        <ecNumber evidence="4">2.7.7.38</ecNumber>
    </recommendedName>
    <alternativeName>
        <fullName evidence="4">CMP-2-keto-3-deoxyoctulosonic acid synthase</fullName>
        <shortName evidence="4">CKS</shortName>
        <shortName evidence="4">CMP-KDO synthase</shortName>
    </alternativeName>
</protein>
<organism evidence="5 6">
    <name type="scientific">Candidatus Glassbacteria bacterium RIFCSPLOWO2_12_FULL_58_11</name>
    <dbReference type="NCBI Taxonomy" id="1817867"/>
    <lineage>
        <taxon>Bacteria</taxon>
        <taxon>Candidatus Glassiibacteriota</taxon>
    </lineage>
</organism>
<evidence type="ECO:0000313" key="5">
    <source>
        <dbReference type="EMBL" id="OGG04492.1"/>
    </source>
</evidence>
<comment type="similarity">
    <text evidence="4">Belongs to the KdsB family.</text>
</comment>
<accession>A0A1F5YX63</accession>
<dbReference type="HAMAP" id="MF_00057">
    <property type="entry name" value="KdsB"/>
    <property type="match status" value="1"/>
</dbReference>
<keyword evidence="2 4" id="KW-0548">Nucleotidyltransferase</keyword>
<dbReference type="EC" id="2.7.7.38" evidence="4"/>
<gene>
    <name evidence="4" type="primary">kdsB</name>
    <name evidence="5" type="ORF">A3F83_13155</name>
</gene>
<keyword evidence="3 4" id="KW-0448">Lipopolysaccharide biosynthesis</keyword>
<evidence type="ECO:0000256" key="1">
    <source>
        <dbReference type="ARBA" id="ARBA00022679"/>
    </source>
</evidence>
<dbReference type="EMBL" id="MFIX01000119">
    <property type="protein sequence ID" value="OGG04492.1"/>
    <property type="molecule type" value="Genomic_DNA"/>
</dbReference>
<dbReference type="InterPro" id="IPR004528">
    <property type="entry name" value="KdsB"/>
</dbReference>
<proteinExistence type="inferred from homology"/>
<dbReference type="GO" id="GO:0008690">
    <property type="term" value="F:3-deoxy-manno-octulosonate cytidylyltransferase activity"/>
    <property type="evidence" value="ECO:0007669"/>
    <property type="project" value="UniProtKB-UniRule"/>
</dbReference>
<dbReference type="Pfam" id="PF02348">
    <property type="entry name" value="CTP_transf_3"/>
    <property type="match status" value="1"/>
</dbReference>
<evidence type="ECO:0000313" key="6">
    <source>
        <dbReference type="Proteomes" id="UP000179129"/>
    </source>
</evidence>
<dbReference type="STRING" id="1817867.A3F83_13155"/>
<dbReference type="NCBIfam" id="TIGR00466">
    <property type="entry name" value="kdsB"/>
    <property type="match status" value="1"/>
</dbReference>
<comment type="caution">
    <text evidence="5">The sequence shown here is derived from an EMBL/GenBank/DDBJ whole genome shotgun (WGS) entry which is preliminary data.</text>
</comment>
<dbReference type="SUPFAM" id="SSF53448">
    <property type="entry name" value="Nucleotide-diphospho-sugar transferases"/>
    <property type="match status" value="1"/>
</dbReference>
<dbReference type="NCBIfam" id="NF003950">
    <property type="entry name" value="PRK05450.1-3"/>
    <property type="match status" value="1"/>
</dbReference>
<name>A0A1F5YX63_9BACT</name>
<dbReference type="InterPro" id="IPR003329">
    <property type="entry name" value="Cytidylyl_trans"/>
</dbReference>
<sequence length="255" mass="27828">MKVLGVIPARYASSRFPGKPLALLAGKTMIERVYRQAEKCATLDTVLVATDDERIASTVRGFGGRVQMTPADCPTGTDRTALVARAEPDYGIVLNIQGDEPLLEPEAIDSAVRMSLALESADITTLVRPARSAAELDDPNAVKVVLAAGGRILYFSRGRAPFCKDGRLVENVGTAREHPWRIHIGLYVHKRESLLRQVSLSPVLIERSEGLEQLRALHSGMNIYAAEVRDTASIGVDTPEDIAAVERFIEERGLR</sequence>
<comment type="pathway">
    <text evidence="4">Nucleotide-sugar biosynthesis; CMP-3-deoxy-D-manno-octulosonate biosynthesis; CMP-3-deoxy-D-manno-octulosonate from 3-deoxy-D-manno-octulosonate and CTP: step 1/1.</text>
</comment>
<dbReference type="GO" id="GO:0033468">
    <property type="term" value="P:CMP-keto-3-deoxy-D-manno-octulosonic acid biosynthetic process"/>
    <property type="evidence" value="ECO:0007669"/>
    <property type="project" value="UniProtKB-UniRule"/>
</dbReference>
<dbReference type="InterPro" id="IPR029044">
    <property type="entry name" value="Nucleotide-diphossugar_trans"/>
</dbReference>
<dbReference type="UniPathway" id="UPA00358">
    <property type="reaction ID" value="UER00476"/>
</dbReference>
<keyword evidence="4" id="KW-0963">Cytoplasm</keyword>
<keyword evidence="1 4" id="KW-0808">Transferase</keyword>
<comment type="catalytic activity">
    <reaction evidence="4">
        <text>3-deoxy-alpha-D-manno-oct-2-ulosonate + CTP = CMP-3-deoxy-beta-D-manno-octulosonate + diphosphate</text>
        <dbReference type="Rhea" id="RHEA:23448"/>
        <dbReference type="ChEBI" id="CHEBI:33019"/>
        <dbReference type="ChEBI" id="CHEBI:37563"/>
        <dbReference type="ChEBI" id="CHEBI:85986"/>
        <dbReference type="ChEBI" id="CHEBI:85987"/>
        <dbReference type="EC" id="2.7.7.38"/>
    </reaction>
</comment>
<reference evidence="5 6" key="1">
    <citation type="journal article" date="2016" name="Nat. Commun.">
        <title>Thousands of microbial genomes shed light on interconnected biogeochemical processes in an aquifer system.</title>
        <authorList>
            <person name="Anantharaman K."/>
            <person name="Brown C.T."/>
            <person name="Hug L.A."/>
            <person name="Sharon I."/>
            <person name="Castelle C.J."/>
            <person name="Probst A.J."/>
            <person name="Thomas B.C."/>
            <person name="Singh A."/>
            <person name="Wilkins M.J."/>
            <person name="Karaoz U."/>
            <person name="Brodie E.L."/>
            <person name="Williams K.H."/>
            <person name="Hubbard S.S."/>
            <person name="Banfield J.F."/>
        </authorList>
    </citation>
    <scope>NUCLEOTIDE SEQUENCE [LARGE SCALE GENOMIC DNA]</scope>
</reference>
<comment type="subcellular location">
    <subcellularLocation>
        <location evidence="4">Cytoplasm</location>
    </subcellularLocation>
</comment>
<dbReference type="PANTHER" id="PTHR42866:SF2">
    <property type="entry name" value="3-DEOXY-MANNO-OCTULOSONATE CYTIDYLYLTRANSFERASE, MITOCHONDRIAL"/>
    <property type="match status" value="1"/>
</dbReference>
<dbReference type="GO" id="GO:0005829">
    <property type="term" value="C:cytosol"/>
    <property type="evidence" value="ECO:0007669"/>
    <property type="project" value="TreeGrafter"/>
</dbReference>
<comment type="function">
    <text evidence="4">Activates KDO (a required 8-carbon sugar) for incorporation into bacterial lipopolysaccharide in Gram-negative bacteria.</text>
</comment>
<evidence type="ECO:0000256" key="2">
    <source>
        <dbReference type="ARBA" id="ARBA00022695"/>
    </source>
</evidence>
<dbReference type="AlphaFoldDB" id="A0A1F5YX63"/>
<dbReference type="Gene3D" id="3.90.550.10">
    <property type="entry name" value="Spore Coat Polysaccharide Biosynthesis Protein SpsA, Chain A"/>
    <property type="match status" value="1"/>
</dbReference>
<dbReference type="Proteomes" id="UP000179129">
    <property type="component" value="Unassembled WGS sequence"/>
</dbReference>